<organism evidence="2 3">
    <name type="scientific">Jatropha curcas</name>
    <name type="common">Barbados nut</name>
    <dbReference type="NCBI Taxonomy" id="180498"/>
    <lineage>
        <taxon>Eukaryota</taxon>
        <taxon>Viridiplantae</taxon>
        <taxon>Streptophyta</taxon>
        <taxon>Embryophyta</taxon>
        <taxon>Tracheophyta</taxon>
        <taxon>Spermatophyta</taxon>
        <taxon>Magnoliopsida</taxon>
        <taxon>eudicotyledons</taxon>
        <taxon>Gunneridae</taxon>
        <taxon>Pentapetalae</taxon>
        <taxon>rosids</taxon>
        <taxon>fabids</taxon>
        <taxon>Malpighiales</taxon>
        <taxon>Euphorbiaceae</taxon>
        <taxon>Crotonoideae</taxon>
        <taxon>Jatropheae</taxon>
        <taxon>Jatropha</taxon>
    </lineage>
</organism>
<dbReference type="EMBL" id="KK914235">
    <property type="protein sequence ID" value="KDP45120.1"/>
    <property type="molecule type" value="Genomic_DNA"/>
</dbReference>
<protein>
    <submittedName>
        <fullName evidence="2">Uncharacterized protein</fullName>
    </submittedName>
</protein>
<accession>A0A067LK87</accession>
<name>A0A067LK87_JATCU</name>
<dbReference type="Proteomes" id="UP000027138">
    <property type="component" value="Unassembled WGS sequence"/>
</dbReference>
<feature type="region of interest" description="Disordered" evidence="1">
    <location>
        <begin position="72"/>
        <end position="97"/>
    </location>
</feature>
<evidence type="ECO:0000313" key="2">
    <source>
        <dbReference type="EMBL" id="KDP45120.1"/>
    </source>
</evidence>
<evidence type="ECO:0000256" key="1">
    <source>
        <dbReference type="SAM" id="MobiDB-lite"/>
    </source>
</evidence>
<dbReference type="AlphaFoldDB" id="A0A067LK87"/>
<gene>
    <name evidence="2" type="ORF">JCGZ_17452</name>
</gene>
<feature type="region of interest" description="Disordered" evidence="1">
    <location>
        <begin position="169"/>
        <end position="194"/>
    </location>
</feature>
<reference evidence="2 3" key="1">
    <citation type="journal article" date="2014" name="PLoS ONE">
        <title>Global Analysis of Gene Expression Profiles in Physic Nut (Jatropha curcas L.) Seedlings Exposed to Salt Stress.</title>
        <authorList>
            <person name="Zhang L."/>
            <person name="Zhang C."/>
            <person name="Wu P."/>
            <person name="Chen Y."/>
            <person name="Li M."/>
            <person name="Jiang H."/>
            <person name="Wu G."/>
        </authorList>
    </citation>
    <scope>NUCLEOTIDE SEQUENCE [LARGE SCALE GENOMIC DNA]</scope>
    <source>
        <strain evidence="3">cv. GZQX0401</strain>
        <tissue evidence="2">Young leaves</tissue>
    </source>
</reference>
<sequence length="194" mass="21078">MPSKLTKEMREHMAANREQLLAVRAGQSPSRGLEPQRGHLRWSEVVALVSPMRPLVAELPHPESYVPGESVIVAPPSTQKSPKLHRKSKRQRGMEEESFLDQIDSGLLTANLIKAKLCSWYPDEDWSFVNEVDVYKDLDTKEEGAAVDADVLGGDVGTSGAQDALGPTIFAGPSIKGIEPAPSSEAIDDPPVVE</sequence>
<evidence type="ECO:0000313" key="3">
    <source>
        <dbReference type="Proteomes" id="UP000027138"/>
    </source>
</evidence>
<feature type="compositionally biased region" description="Basic residues" evidence="1">
    <location>
        <begin position="82"/>
        <end position="91"/>
    </location>
</feature>
<proteinExistence type="predicted"/>
<keyword evidence="3" id="KW-1185">Reference proteome</keyword>